<accession>T1G0J5</accession>
<dbReference type="CTD" id="20214593"/>
<dbReference type="RefSeq" id="XP_009010339.1">
    <property type="nucleotide sequence ID" value="XM_009012091.1"/>
</dbReference>
<dbReference type="FunFam" id="2.60.40.10:FF:001381">
    <property type="entry name" value="Uncharacterized protein, isoform C"/>
    <property type="match status" value="1"/>
</dbReference>
<dbReference type="PROSITE" id="PS50835">
    <property type="entry name" value="IG_LIKE"/>
    <property type="match status" value="1"/>
</dbReference>
<evidence type="ECO:0000256" key="3">
    <source>
        <dbReference type="ARBA" id="ARBA00023319"/>
    </source>
</evidence>
<dbReference type="InterPro" id="IPR013098">
    <property type="entry name" value="Ig_I-set"/>
</dbReference>
<dbReference type="eggNOG" id="KOG0032">
    <property type="taxonomic scope" value="Eukaryota"/>
</dbReference>
<dbReference type="GO" id="GO:0007165">
    <property type="term" value="P:signal transduction"/>
    <property type="evidence" value="ECO:0000318"/>
    <property type="project" value="GO_Central"/>
</dbReference>
<dbReference type="SUPFAM" id="SSF56112">
    <property type="entry name" value="Protein kinase-like (PK-like)"/>
    <property type="match status" value="1"/>
</dbReference>
<dbReference type="GO" id="GO:0005737">
    <property type="term" value="C:cytoplasm"/>
    <property type="evidence" value="ECO:0000318"/>
    <property type="project" value="GO_Central"/>
</dbReference>
<keyword evidence="10" id="KW-1185">Reference proteome</keyword>
<evidence type="ECO:0000313" key="8">
    <source>
        <dbReference type="EMBL" id="ESO11851.1"/>
    </source>
</evidence>
<evidence type="ECO:0000259" key="5">
    <source>
        <dbReference type="PROSITE" id="PS50011"/>
    </source>
</evidence>
<dbReference type="PROSITE" id="PS50853">
    <property type="entry name" value="FN3"/>
    <property type="match status" value="1"/>
</dbReference>
<dbReference type="CDD" id="cd00063">
    <property type="entry name" value="FN3"/>
    <property type="match status" value="1"/>
</dbReference>
<dbReference type="InterPro" id="IPR011009">
    <property type="entry name" value="Kinase-like_dom_sf"/>
</dbReference>
<keyword evidence="3" id="KW-0393">Immunoglobulin domain</keyword>
<dbReference type="Pfam" id="PF00041">
    <property type="entry name" value="fn3"/>
    <property type="match status" value="1"/>
</dbReference>
<reference evidence="10" key="1">
    <citation type="submission" date="2012-12" db="EMBL/GenBank/DDBJ databases">
        <authorList>
            <person name="Hellsten U."/>
            <person name="Grimwood J."/>
            <person name="Chapman J.A."/>
            <person name="Shapiro H."/>
            <person name="Aerts A."/>
            <person name="Otillar R.P."/>
            <person name="Terry A.Y."/>
            <person name="Boore J.L."/>
            <person name="Simakov O."/>
            <person name="Marletaz F."/>
            <person name="Cho S.-J."/>
            <person name="Edsinger-Gonzales E."/>
            <person name="Havlak P."/>
            <person name="Kuo D.-H."/>
            <person name="Larsson T."/>
            <person name="Lv J."/>
            <person name="Arendt D."/>
            <person name="Savage R."/>
            <person name="Osoegawa K."/>
            <person name="de Jong P."/>
            <person name="Lindberg D.R."/>
            <person name="Seaver E.C."/>
            <person name="Weisblat D.A."/>
            <person name="Putnam N.H."/>
            <person name="Grigoriev I.V."/>
            <person name="Rokhsar D.S."/>
        </authorList>
    </citation>
    <scope>NUCLEOTIDE SEQUENCE</scope>
</reference>
<dbReference type="OrthoDB" id="2570713at2759"/>
<dbReference type="SUPFAM" id="SSF49265">
    <property type="entry name" value="Fibronectin type III"/>
    <property type="match status" value="1"/>
</dbReference>
<dbReference type="Pfam" id="PF00069">
    <property type="entry name" value="Pkinase"/>
    <property type="match status" value="1"/>
</dbReference>
<dbReference type="InterPro" id="IPR013783">
    <property type="entry name" value="Ig-like_fold"/>
</dbReference>
<dbReference type="PANTHER" id="PTHR24347">
    <property type="entry name" value="SERINE/THREONINE-PROTEIN KINASE"/>
    <property type="match status" value="1"/>
</dbReference>
<dbReference type="EMBL" id="AMQM01002599">
    <property type="status" value="NOT_ANNOTATED_CDS"/>
    <property type="molecule type" value="Genomic_DNA"/>
</dbReference>
<evidence type="ECO:0000256" key="4">
    <source>
        <dbReference type="SAM" id="MobiDB-lite"/>
    </source>
</evidence>
<dbReference type="GO" id="GO:0004687">
    <property type="term" value="F:myosin light chain kinase activity"/>
    <property type="evidence" value="ECO:0000318"/>
    <property type="project" value="GO_Central"/>
</dbReference>
<evidence type="ECO:0000313" key="9">
    <source>
        <dbReference type="EnsemblMetazoa" id="HelroP71319"/>
    </source>
</evidence>
<evidence type="ECO:0000259" key="6">
    <source>
        <dbReference type="PROSITE" id="PS50835"/>
    </source>
</evidence>
<dbReference type="InterPro" id="IPR036179">
    <property type="entry name" value="Ig-like_dom_sf"/>
</dbReference>
<dbReference type="Pfam" id="PF07679">
    <property type="entry name" value="I-set"/>
    <property type="match status" value="1"/>
</dbReference>
<reference evidence="8 10" key="2">
    <citation type="journal article" date="2013" name="Nature">
        <title>Insights into bilaterian evolution from three spiralian genomes.</title>
        <authorList>
            <person name="Simakov O."/>
            <person name="Marletaz F."/>
            <person name="Cho S.J."/>
            <person name="Edsinger-Gonzales E."/>
            <person name="Havlak P."/>
            <person name="Hellsten U."/>
            <person name="Kuo D.H."/>
            <person name="Larsson T."/>
            <person name="Lv J."/>
            <person name="Arendt D."/>
            <person name="Savage R."/>
            <person name="Osoegawa K."/>
            <person name="de Jong P."/>
            <person name="Grimwood J."/>
            <person name="Chapman J.A."/>
            <person name="Shapiro H."/>
            <person name="Aerts A."/>
            <person name="Otillar R.P."/>
            <person name="Terry A.Y."/>
            <person name="Boore J.L."/>
            <person name="Grigoriev I.V."/>
            <person name="Lindberg D.R."/>
            <person name="Seaver E.C."/>
            <person name="Weisblat D.A."/>
            <person name="Putnam N.H."/>
            <person name="Rokhsar D.S."/>
        </authorList>
    </citation>
    <scope>NUCLEOTIDE SEQUENCE</scope>
</reference>
<dbReference type="SMART" id="SM00060">
    <property type="entry name" value="FN3"/>
    <property type="match status" value="1"/>
</dbReference>
<dbReference type="OMA" id="YSWASVE"/>
<dbReference type="Proteomes" id="UP000015101">
    <property type="component" value="Unassembled WGS sequence"/>
</dbReference>
<feature type="domain" description="Protein kinase" evidence="5">
    <location>
        <begin position="240"/>
        <end position="496"/>
    </location>
</feature>
<evidence type="ECO:0000259" key="7">
    <source>
        <dbReference type="PROSITE" id="PS50853"/>
    </source>
</evidence>
<dbReference type="InterPro" id="IPR000719">
    <property type="entry name" value="Prot_kinase_dom"/>
</dbReference>
<gene>
    <name evidence="9" type="primary">20214593</name>
    <name evidence="8" type="ORF">HELRODRAFT_71319</name>
</gene>
<reference evidence="9" key="3">
    <citation type="submission" date="2015-06" db="UniProtKB">
        <authorList>
            <consortium name="EnsemblMetazoa"/>
        </authorList>
    </citation>
    <scope>IDENTIFICATION</scope>
</reference>
<evidence type="ECO:0000313" key="10">
    <source>
        <dbReference type="Proteomes" id="UP000015101"/>
    </source>
</evidence>
<sequence>GYPPIFNEKIRDKAYNVGESCTLKATVVASPNPLITWFRNDELLSEGGRVKIEKDVGRGKYSLTILQTKPNDFGVYKCVARNKYGTVTCRARMLCGSQPSRPGRPHVTQVSDKEVFMIWESPESDGNSYIQAYKVDWFRPGDHRWTTATYSIDECVIVKNLKPETSYRFRISAINQFGQSPYSWASVEIKTKKKGTCSLNIDEETKKILLRSRQAATRPSPEHTPPPCASNQPIAKLHTNSKSSESARGQFSLLMNAELNIPGCTSKQIVVKITEYNKLSPGECLREYDMLKMVNQERITQMVAAFVWKECIVLAFEKLYGENVVRSLSFKNKYDEHTVTTIIKQVLDGVQYLHHRGIVHLNISPNNVIMQSRRRFDIKLTDFSLAHKVTTSSGEFVERVGAPEFMAPEKVCNEKVGVAADVWGVAVLSFILVSGVSPFYSDGNEETYNSVKHVRYDVHSLYHNVTKHCLRFIYQTLRRSPKSRLNVEECLEHKWLMLHHSIIKMKKASIFPTDKLKYYLEDYNSKFIIIY</sequence>
<dbReference type="GO" id="GO:0005524">
    <property type="term" value="F:ATP binding"/>
    <property type="evidence" value="ECO:0007669"/>
    <property type="project" value="InterPro"/>
</dbReference>
<feature type="domain" description="Fibronectin type-III" evidence="7">
    <location>
        <begin position="101"/>
        <end position="194"/>
    </location>
</feature>
<dbReference type="GeneID" id="20214593"/>
<dbReference type="FunFam" id="2.60.40.10:FF:000425">
    <property type="entry name" value="Myosin light chain kinase"/>
    <property type="match status" value="1"/>
</dbReference>
<dbReference type="KEGG" id="hro:HELRODRAFT_71319"/>
<dbReference type="InterPro" id="IPR036116">
    <property type="entry name" value="FN3_sf"/>
</dbReference>
<comment type="subcellular location">
    <subcellularLocation>
        <location evidence="1">Cytoplasm</location>
    </subcellularLocation>
</comment>
<dbReference type="HOGENOM" id="CLU_456539_0_0_1"/>
<dbReference type="InterPro" id="IPR003961">
    <property type="entry name" value="FN3_dom"/>
</dbReference>
<dbReference type="STRING" id="6412.T1G0J5"/>
<proteinExistence type="predicted"/>
<dbReference type="InterPro" id="IPR003598">
    <property type="entry name" value="Ig_sub2"/>
</dbReference>
<protein>
    <submittedName>
        <fullName evidence="8 9">Uncharacterized protein</fullName>
    </submittedName>
</protein>
<dbReference type="PROSITE" id="PS50011">
    <property type="entry name" value="PROTEIN_KINASE_DOM"/>
    <property type="match status" value="1"/>
</dbReference>
<name>T1G0J5_HELRO</name>
<dbReference type="Gene3D" id="1.10.510.10">
    <property type="entry name" value="Transferase(Phosphotransferase) domain 1"/>
    <property type="match status" value="1"/>
</dbReference>
<dbReference type="SUPFAM" id="SSF48726">
    <property type="entry name" value="Immunoglobulin"/>
    <property type="match status" value="1"/>
</dbReference>
<dbReference type="EnsemblMetazoa" id="HelroT71319">
    <property type="protein sequence ID" value="HelroP71319"/>
    <property type="gene ID" value="HelroG71319"/>
</dbReference>
<dbReference type="AlphaFoldDB" id="T1G0J5"/>
<dbReference type="InterPro" id="IPR007110">
    <property type="entry name" value="Ig-like_dom"/>
</dbReference>
<feature type="region of interest" description="Disordered" evidence="4">
    <location>
        <begin position="212"/>
        <end position="234"/>
    </location>
</feature>
<dbReference type="EMBL" id="AMQM01002598">
    <property type="status" value="NOT_ANNOTATED_CDS"/>
    <property type="molecule type" value="Genomic_DNA"/>
</dbReference>
<organism evidence="9 10">
    <name type="scientific">Helobdella robusta</name>
    <name type="common">Californian leech</name>
    <dbReference type="NCBI Taxonomy" id="6412"/>
    <lineage>
        <taxon>Eukaryota</taxon>
        <taxon>Metazoa</taxon>
        <taxon>Spiralia</taxon>
        <taxon>Lophotrochozoa</taxon>
        <taxon>Annelida</taxon>
        <taxon>Clitellata</taxon>
        <taxon>Hirudinea</taxon>
        <taxon>Rhynchobdellida</taxon>
        <taxon>Glossiphoniidae</taxon>
        <taxon>Helobdella</taxon>
    </lineage>
</organism>
<evidence type="ECO:0000256" key="1">
    <source>
        <dbReference type="ARBA" id="ARBA00004496"/>
    </source>
</evidence>
<dbReference type="SMART" id="SM00408">
    <property type="entry name" value="IGc2"/>
    <property type="match status" value="1"/>
</dbReference>
<evidence type="ECO:0000256" key="2">
    <source>
        <dbReference type="ARBA" id="ARBA00022490"/>
    </source>
</evidence>
<dbReference type="Gene3D" id="2.60.40.10">
    <property type="entry name" value="Immunoglobulins"/>
    <property type="match status" value="2"/>
</dbReference>
<feature type="domain" description="Ig-like" evidence="6">
    <location>
        <begin position="3"/>
        <end position="88"/>
    </location>
</feature>
<keyword evidence="2" id="KW-0963">Cytoplasm</keyword>
<dbReference type="InParanoid" id="T1G0J5"/>
<dbReference type="EMBL" id="KB095812">
    <property type="protein sequence ID" value="ESO11851.1"/>
    <property type="molecule type" value="Genomic_DNA"/>
</dbReference>